<evidence type="ECO:0000256" key="1">
    <source>
        <dbReference type="ARBA" id="ARBA00023015"/>
    </source>
</evidence>
<reference evidence="6" key="1">
    <citation type="submission" date="2015-10" db="EMBL/GenBank/DDBJ databases">
        <title>Description of Candidatus Tenderia electrophaga gen. nov, sp. nov., an Uncultivated Electroautotroph from a Biocathode Enrichment.</title>
        <authorList>
            <person name="Eddie B.J."/>
            <person name="Malanoski A.P."/>
            <person name="Wang Z."/>
            <person name="Hall R.J."/>
            <person name="Oh S.D."/>
            <person name="Heiner C."/>
            <person name="Lin B."/>
            <person name="Strycharz-Glaven S.M."/>
        </authorList>
    </citation>
    <scope>NUCLEOTIDE SEQUENCE [LARGE SCALE GENOMIC DNA]</scope>
    <source>
        <strain evidence="6">NRL1</strain>
    </source>
</reference>
<accession>A0A0S2T9J8</accession>
<keyword evidence="2" id="KW-0238">DNA-binding</keyword>
<dbReference type="GO" id="GO:0003677">
    <property type="term" value="F:DNA binding"/>
    <property type="evidence" value="ECO:0007669"/>
    <property type="project" value="UniProtKB-KW"/>
</dbReference>
<dbReference type="CDD" id="cd00038">
    <property type="entry name" value="CAP_ED"/>
    <property type="match status" value="1"/>
</dbReference>
<dbReference type="EMBL" id="CP013099">
    <property type="protein sequence ID" value="ALP51842.1"/>
    <property type="molecule type" value="Genomic_DNA"/>
</dbReference>
<dbReference type="PROSITE" id="PS50042">
    <property type="entry name" value="CNMP_BINDING_3"/>
    <property type="match status" value="1"/>
</dbReference>
<dbReference type="InterPro" id="IPR050397">
    <property type="entry name" value="Env_Response_Regulators"/>
</dbReference>
<protein>
    <recommendedName>
        <fullName evidence="8">Crp/Fnr family transcriptional regulator</fullName>
    </recommendedName>
</protein>
<keyword evidence="1" id="KW-0805">Transcription regulation</keyword>
<dbReference type="InterPro" id="IPR018490">
    <property type="entry name" value="cNMP-bd_dom_sf"/>
</dbReference>
<dbReference type="SUPFAM" id="SSF51206">
    <property type="entry name" value="cAMP-binding domain-like"/>
    <property type="match status" value="1"/>
</dbReference>
<dbReference type="SUPFAM" id="SSF46785">
    <property type="entry name" value="Winged helix' DNA-binding domain"/>
    <property type="match status" value="1"/>
</dbReference>
<dbReference type="KEGG" id="tee:Tel_01075"/>
<dbReference type="InterPro" id="IPR012318">
    <property type="entry name" value="HTH_CRP"/>
</dbReference>
<gene>
    <name evidence="6" type="ORF">Tel_01075</name>
</gene>
<dbReference type="PANTHER" id="PTHR24567">
    <property type="entry name" value="CRP FAMILY TRANSCRIPTIONAL REGULATORY PROTEIN"/>
    <property type="match status" value="1"/>
</dbReference>
<dbReference type="PROSITE" id="PS51063">
    <property type="entry name" value="HTH_CRP_2"/>
    <property type="match status" value="1"/>
</dbReference>
<dbReference type="Pfam" id="PF00027">
    <property type="entry name" value="cNMP_binding"/>
    <property type="match status" value="1"/>
</dbReference>
<organism evidence="6 7">
    <name type="scientific">Candidatus Tenderia electrophaga</name>
    <dbReference type="NCBI Taxonomy" id="1748243"/>
    <lineage>
        <taxon>Bacteria</taxon>
        <taxon>Pseudomonadati</taxon>
        <taxon>Pseudomonadota</taxon>
        <taxon>Gammaproteobacteria</taxon>
        <taxon>Candidatus Tenderiales</taxon>
        <taxon>Candidatus Tenderiaceae</taxon>
        <taxon>Candidatus Tenderia</taxon>
    </lineage>
</organism>
<dbReference type="Proteomes" id="UP000055136">
    <property type="component" value="Chromosome"/>
</dbReference>
<proteinExistence type="predicted"/>
<keyword evidence="3" id="KW-0804">Transcription</keyword>
<evidence type="ECO:0000259" key="5">
    <source>
        <dbReference type="PROSITE" id="PS51063"/>
    </source>
</evidence>
<dbReference type="AlphaFoldDB" id="A0A0S2T9J8"/>
<keyword evidence="7" id="KW-1185">Reference proteome</keyword>
<evidence type="ECO:0000313" key="6">
    <source>
        <dbReference type="EMBL" id="ALP51842.1"/>
    </source>
</evidence>
<evidence type="ECO:0000256" key="2">
    <source>
        <dbReference type="ARBA" id="ARBA00023125"/>
    </source>
</evidence>
<feature type="domain" description="Cyclic nucleotide-binding" evidence="4">
    <location>
        <begin position="1"/>
        <end position="83"/>
    </location>
</feature>
<name>A0A0S2T9J8_9GAMM</name>
<dbReference type="STRING" id="1748243.Tel_01075"/>
<sequence>MRYEAKQVIYHAGAEPDCVYCLKRGLVKLVSYLPNGQSRIVRLHNAGAWFGLGRVLDEPCEHTAVAVEDIELYRIEATRLKRLRDELPEVYCLLMECWYDYLRRADKWIAEFSTGSLKSRLARLLNFLGEIEMELDSDQIKLLTCEEMAEILGTTPESVSRLLAEMKRQQVLKPLADDNRYRCDMEQLETLAED</sequence>
<dbReference type="InterPro" id="IPR000595">
    <property type="entry name" value="cNMP-bd_dom"/>
</dbReference>
<feature type="domain" description="HTH crp-type" evidence="5">
    <location>
        <begin position="115"/>
        <end position="187"/>
    </location>
</feature>
<dbReference type="Gene3D" id="2.60.120.10">
    <property type="entry name" value="Jelly Rolls"/>
    <property type="match status" value="1"/>
</dbReference>
<evidence type="ECO:0000259" key="4">
    <source>
        <dbReference type="PROSITE" id="PS50042"/>
    </source>
</evidence>
<dbReference type="Pfam" id="PF13545">
    <property type="entry name" value="HTH_Crp_2"/>
    <property type="match status" value="1"/>
</dbReference>
<evidence type="ECO:0008006" key="8">
    <source>
        <dbReference type="Google" id="ProtNLM"/>
    </source>
</evidence>
<dbReference type="GO" id="GO:0005829">
    <property type="term" value="C:cytosol"/>
    <property type="evidence" value="ECO:0007669"/>
    <property type="project" value="TreeGrafter"/>
</dbReference>
<dbReference type="GO" id="GO:0003700">
    <property type="term" value="F:DNA-binding transcription factor activity"/>
    <property type="evidence" value="ECO:0007669"/>
    <property type="project" value="TreeGrafter"/>
</dbReference>
<evidence type="ECO:0000313" key="7">
    <source>
        <dbReference type="Proteomes" id="UP000055136"/>
    </source>
</evidence>
<dbReference type="PANTHER" id="PTHR24567:SF26">
    <property type="entry name" value="REGULATORY PROTEIN YEIL"/>
    <property type="match status" value="1"/>
</dbReference>
<dbReference type="InterPro" id="IPR036390">
    <property type="entry name" value="WH_DNA-bd_sf"/>
</dbReference>
<evidence type="ECO:0000256" key="3">
    <source>
        <dbReference type="ARBA" id="ARBA00023163"/>
    </source>
</evidence>
<dbReference type="InterPro" id="IPR014710">
    <property type="entry name" value="RmlC-like_jellyroll"/>
</dbReference>